<reference evidence="1 2" key="1">
    <citation type="submission" date="2019-03" db="EMBL/GenBank/DDBJ databases">
        <title>First draft genome of Liparis tanakae, snailfish: a comprehensive survey of snailfish specific genes.</title>
        <authorList>
            <person name="Kim W."/>
            <person name="Song I."/>
            <person name="Jeong J.-H."/>
            <person name="Kim D."/>
            <person name="Kim S."/>
            <person name="Ryu S."/>
            <person name="Song J.Y."/>
            <person name="Lee S.K."/>
        </authorList>
    </citation>
    <scope>NUCLEOTIDE SEQUENCE [LARGE SCALE GENOMIC DNA]</scope>
    <source>
        <tissue evidence="1">Muscle</tissue>
    </source>
</reference>
<keyword evidence="2" id="KW-1185">Reference proteome</keyword>
<protein>
    <submittedName>
        <fullName evidence="1">Uncharacterized protein</fullName>
    </submittedName>
</protein>
<comment type="caution">
    <text evidence="1">The sequence shown here is derived from an EMBL/GenBank/DDBJ whole genome shotgun (WGS) entry which is preliminary data.</text>
</comment>
<dbReference type="AlphaFoldDB" id="A0A4Z2E4K1"/>
<gene>
    <name evidence="1" type="ORF">EYF80_066334</name>
</gene>
<organism evidence="1 2">
    <name type="scientific">Liparis tanakae</name>
    <name type="common">Tanaka's snailfish</name>
    <dbReference type="NCBI Taxonomy" id="230148"/>
    <lineage>
        <taxon>Eukaryota</taxon>
        <taxon>Metazoa</taxon>
        <taxon>Chordata</taxon>
        <taxon>Craniata</taxon>
        <taxon>Vertebrata</taxon>
        <taxon>Euteleostomi</taxon>
        <taxon>Actinopterygii</taxon>
        <taxon>Neopterygii</taxon>
        <taxon>Teleostei</taxon>
        <taxon>Neoteleostei</taxon>
        <taxon>Acanthomorphata</taxon>
        <taxon>Eupercaria</taxon>
        <taxon>Perciformes</taxon>
        <taxon>Cottioidei</taxon>
        <taxon>Cottales</taxon>
        <taxon>Liparidae</taxon>
        <taxon>Liparis</taxon>
    </lineage>
</organism>
<evidence type="ECO:0000313" key="2">
    <source>
        <dbReference type="Proteomes" id="UP000314294"/>
    </source>
</evidence>
<proteinExistence type="predicted"/>
<dbReference type="EMBL" id="SRLO01018112">
    <property type="protein sequence ID" value="TNN23544.1"/>
    <property type="molecule type" value="Genomic_DNA"/>
</dbReference>
<evidence type="ECO:0000313" key="1">
    <source>
        <dbReference type="EMBL" id="TNN23544.1"/>
    </source>
</evidence>
<name>A0A4Z2E4K1_9TELE</name>
<accession>A0A4Z2E4K1</accession>
<sequence>MSFVVFEDVANSALSLSLLPSWPWSARTCRETSSTCTCTRTTWTSSPRWRTWSAPASICRTPTSSRPIGRAAAPWGSTGLQWPPGGSCTPTPNTCLSASGRFTNPAGCSSTRR</sequence>
<dbReference type="Proteomes" id="UP000314294">
    <property type="component" value="Unassembled WGS sequence"/>
</dbReference>